<protein>
    <submittedName>
        <fullName evidence="6">BlaI/MecI/CopY family transcriptional regulator</fullName>
    </submittedName>
</protein>
<accession>A0ABS0N365</accession>
<evidence type="ECO:0000256" key="2">
    <source>
        <dbReference type="ARBA" id="ARBA00023015"/>
    </source>
</evidence>
<name>A0ABS0N365_9SPHN</name>
<comment type="caution">
    <text evidence="6">The sequence shown here is derived from an EMBL/GenBank/DDBJ whole genome shotgun (WGS) entry which is preliminary data.</text>
</comment>
<dbReference type="Gene3D" id="1.10.4040.10">
    <property type="entry name" value="Penicillinase repressor domain"/>
    <property type="match status" value="1"/>
</dbReference>
<dbReference type="PIRSF" id="PIRSF019455">
    <property type="entry name" value="CopR_AtkY"/>
    <property type="match status" value="1"/>
</dbReference>
<keyword evidence="4" id="KW-0804">Transcription</keyword>
<keyword evidence="2" id="KW-0805">Transcription regulation</keyword>
<keyword evidence="3" id="KW-0238">DNA-binding</keyword>
<organism evidence="6 7">
    <name type="scientific">Aurantiacibacter sediminis</name>
    <dbReference type="NCBI Taxonomy" id="2793064"/>
    <lineage>
        <taxon>Bacteria</taxon>
        <taxon>Pseudomonadati</taxon>
        <taxon>Pseudomonadota</taxon>
        <taxon>Alphaproteobacteria</taxon>
        <taxon>Sphingomonadales</taxon>
        <taxon>Erythrobacteraceae</taxon>
        <taxon>Aurantiacibacter</taxon>
    </lineage>
</organism>
<evidence type="ECO:0000313" key="7">
    <source>
        <dbReference type="Proteomes" id="UP000602442"/>
    </source>
</evidence>
<evidence type="ECO:0000256" key="5">
    <source>
        <dbReference type="SAM" id="MobiDB-lite"/>
    </source>
</evidence>
<evidence type="ECO:0000256" key="3">
    <source>
        <dbReference type="ARBA" id="ARBA00023125"/>
    </source>
</evidence>
<evidence type="ECO:0000256" key="4">
    <source>
        <dbReference type="ARBA" id="ARBA00023163"/>
    </source>
</evidence>
<sequence length="138" mass="15197">MSPRESDVTSKSDSNSGVERISDAEHAVMEVLWSDSPLSAADVCDVVCKERGWSIPTVKTLLSRLVTKGALDTTPDGRRYLYTPLIERSAYVGTESKRLVERLFGGRAAPLFAHLAESEALSADDIAEIERLLQEMKK</sequence>
<evidence type="ECO:0000313" key="6">
    <source>
        <dbReference type="EMBL" id="MBH5322410.1"/>
    </source>
</evidence>
<feature type="compositionally biased region" description="Basic and acidic residues" evidence="5">
    <location>
        <begin position="1"/>
        <end position="10"/>
    </location>
</feature>
<dbReference type="EMBL" id="JAEANY010000002">
    <property type="protein sequence ID" value="MBH5322410.1"/>
    <property type="molecule type" value="Genomic_DNA"/>
</dbReference>
<gene>
    <name evidence="6" type="ORF">I5L03_07405</name>
</gene>
<dbReference type="SUPFAM" id="SSF46785">
    <property type="entry name" value="Winged helix' DNA-binding domain"/>
    <property type="match status" value="1"/>
</dbReference>
<proteinExistence type="inferred from homology"/>
<dbReference type="Proteomes" id="UP000602442">
    <property type="component" value="Unassembled WGS sequence"/>
</dbReference>
<dbReference type="Gene3D" id="1.10.10.10">
    <property type="entry name" value="Winged helix-like DNA-binding domain superfamily/Winged helix DNA-binding domain"/>
    <property type="match status" value="1"/>
</dbReference>
<reference evidence="6 7" key="1">
    <citation type="submission" date="2020-11" db="EMBL/GenBank/DDBJ databases">
        <title>Erythrobacter sediminis sp. nov., a marine bacterium from a tidal flat of Garorim Bay.</title>
        <authorList>
            <person name="Kim D."/>
            <person name="Yoo Y."/>
            <person name="Kim J.-J."/>
        </authorList>
    </citation>
    <scope>NUCLEOTIDE SEQUENCE [LARGE SCALE GENOMIC DNA]</scope>
    <source>
        <strain evidence="6 7">JGD-13</strain>
    </source>
</reference>
<keyword evidence="7" id="KW-1185">Reference proteome</keyword>
<feature type="region of interest" description="Disordered" evidence="5">
    <location>
        <begin position="1"/>
        <end position="20"/>
    </location>
</feature>
<dbReference type="InterPro" id="IPR036390">
    <property type="entry name" value="WH_DNA-bd_sf"/>
</dbReference>
<evidence type="ECO:0000256" key="1">
    <source>
        <dbReference type="ARBA" id="ARBA00011046"/>
    </source>
</evidence>
<comment type="similarity">
    <text evidence="1">Belongs to the BlaI transcriptional regulatory family.</text>
</comment>
<dbReference type="InterPro" id="IPR036388">
    <property type="entry name" value="WH-like_DNA-bd_sf"/>
</dbReference>
<dbReference type="Pfam" id="PF03965">
    <property type="entry name" value="Penicillinase_R"/>
    <property type="match status" value="1"/>
</dbReference>
<dbReference type="InterPro" id="IPR005650">
    <property type="entry name" value="BlaI_family"/>
</dbReference>